<protein>
    <submittedName>
        <fullName evidence="2">Plasmid maintenance system killer protein (Modular protein)</fullName>
    </submittedName>
</protein>
<dbReference type="AlphaFoldDB" id="A0A212L0B2"/>
<dbReference type="PANTHER" id="PTHR40266:SF2">
    <property type="entry name" value="TOXIN HIGB-1"/>
    <property type="match status" value="1"/>
</dbReference>
<feature type="region of interest" description="Disordered" evidence="1">
    <location>
        <begin position="94"/>
        <end position="147"/>
    </location>
</feature>
<organism evidence="2">
    <name type="scientific">uncultured Pleomorphomonas sp</name>
    <dbReference type="NCBI Taxonomy" id="442121"/>
    <lineage>
        <taxon>Bacteria</taxon>
        <taxon>Pseudomonadati</taxon>
        <taxon>Pseudomonadota</taxon>
        <taxon>Alphaproteobacteria</taxon>
        <taxon>Hyphomicrobiales</taxon>
        <taxon>Pleomorphomonadaceae</taxon>
        <taxon>Pleomorphomonas</taxon>
        <taxon>environmental samples</taxon>
    </lineage>
</organism>
<feature type="compositionally biased region" description="Basic residues" evidence="1">
    <location>
        <begin position="98"/>
        <end position="107"/>
    </location>
</feature>
<name>A0A212L0B2_9HYPH</name>
<sequence>MIRTFKNKALADLFATGRSSRIDAKMQRRVLLRLDRLDAAQRPEDMNLPGFGFHALNGFSPTRYTVHVNGPWCITFEFDGEDAARVDFEQYHREVRHDRVHRQARRRPVPEPSRSAAGRNHPRDRQDQGGDCLPAGHFPSAALRHYS</sequence>
<dbReference type="Gene3D" id="3.30.2310.20">
    <property type="entry name" value="RelE-like"/>
    <property type="match status" value="1"/>
</dbReference>
<dbReference type="SUPFAM" id="SSF143011">
    <property type="entry name" value="RelE-like"/>
    <property type="match status" value="1"/>
</dbReference>
<evidence type="ECO:0000313" key="2">
    <source>
        <dbReference type="EMBL" id="SCM70972.1"/>
    </source>
</evidence>
<dbReference type="EMBL" id="FMJD01000001">
    <property type="protein sequence ID" value="SCM70972.1"/>
    <property type="molecule type" value="Genomic_DNA"/>
</dbReference>
<dbReference type="PANTHER" id="PTHR40266">
    <property type="entry name" value="TOXIN HIGB-1"/>
    <property type="match status" value="1"/>
</dbReference>
<reference evidence="2" key="1">
    <citation type="submission" date="2016-08" db="EMBL/GenBank/DDBJ databases">
        <authorList>
            <person name="Seilhamer J.J."/>
        </authorList>
    </citation>
    <scope>NUCLEOTIDE SEQUENCE</scope>
    <source>
        <strain evidence="2">86</strain>
    </source>
</reference>
<evidence type="ECO:0000256" key="1">
    <source>
        <dbReference type="SAM" id="MobiDB-lite"/>
    </source>
</evidence>
<proteinExistence type="predicted"/>
<accession>A0A212L0B2</accession>
<gene>
    <name evidence="2" type="ORF">KL86PLE_10345</name>
</gene>
<dbReference type="InterPro" id="IPR035093">
    <property type="entry name" value="RelE/ParE_toxin_dom_sf"/>
</dbReference>
<dbReference type="InterPro" id="IPR007711">
    <property type="entry name" value="HigB-1"/>
</dbReference>
<dbReference type="Pfam" id="PF05015">
    <property type="entry name" value="HigB-like_toxin"/>
    <property type="match status" value="1"/>
</dbReference>